<evidence type="ECO:0000313" key="1">
    <source>
        <dbReference type="EMBL" id="MBO0357200.1"/>
    </source>
</evidence>
<comment type="caution">
    <text evidence="1">The sequence shown here is derived from an EMBL/GenBank/DDBJ whole genome shotgun (WGS) entry which is preliminary data.</text>
</comment>
<keyword evidence="2" id="KW-1185">Reference proteome</keyword>
<name>A0A939EV24_9BACT</name>
<proteinExistence type="predicted"/>
<sequence length="37" mass="4134">MWLVVSSWVVGYSMTSERTATNNQQPATITYQPSTTP</sequence>
<organism evidence="1 2">
    <name type="scientific">Hymenobacter telluris</name>
    <dbReference type="NCBI Taxonomy" id="2816474"/>
    <lineage>
        <taxon>Bacteria</taxon>
        <taxon>Pseudomonadati</taxon>
        <taxon>Bacteroidota</taxon>
        <taxon>Cytophagia</taxon>
        <taxon>Cytophagales</taxon>
        <taxon>Hymenobacteraceae</taxon>
        <taxon>Hymenobacter</taxon>
    </lineage>
</organism>
<reference evidence="1" key="1">
    <citation type="submission" date="2021-03" db="EMBL/GenBank/DDBJ databases">
        <authorList>
            <person name="Kim M.K."/>
        </authorList>
    </citation>
    <scope>NUCLEOTIDE SEQUENCE</scope>
    <source>
        <strain evidence="1">BT186</strain>
    </source>
</reference>
<dbReference type="EMBL" id="JAFLQZ010000002">
    <property type="protein sequence ID" value="MBO0357200.1"/>
    <property type="molecule type" value="Genomic_DNA"/>
</dbReference>
<dbReference type="RefSeq" id="WP_206981686.1">
    <property type="nucleotide sequence ID" value="NZ_JAFLQZ010000002.1"/>
</dbReference>
<dbReference type="AlphaFoldDB" id="A0A939EV24"/>
<protein>
    <submittedName>
        <fullName evidence="1">SPW repeat protein</fullName>
    </submittedName>
</protein>
<accession>A0A939EV24</accession>
<evidence type="ECO:0000313" key="2">
    <source>
        <dbReference type="Proteomes" id="UP000664144"/>
    </source>
</evidence>
<dbReference type="Proteomes" id="UP000664144">
    <property type="component" value="Unassembled WGS sequence"/>
</dbReference>
<gene>
    <name evidence="1" type="ORF">J0X19_04535</name>
</gene>